<evidence type="ECO:0000313" key="2">
    <source>
        <dbReference type="EMBL" id="UYM06226.1"/>
    </source>
</evidence>
<sequence length="129" mass="14305">MFREPEVILFSADVERAAAFYRRLGFREVFRVPPAGTPIHVDLELDGYRIGFASIGSARHDHGLDPVVGGQRATVTLWTDDVAAEYERLVSDGVNGLRTPGEWLGRLLVAWIQDPDGHPIQLVQDLDPA</sequence>
<dbReference type="Pfam" id="PF00903">
    <property type="entry name" value="Glyoxalase"/>
    <property type="match status" value="1"/>
</dbReference>
<evidence type="ECO:0000259" key="1">
    <source>
        <dbReference type="PROSITE" id="PS51819"/>
    </source>
</evidence>
<accession>A0AA46TJ25</accession>
<dbReference type="Proteomes" id="UP001164390">
    <property type="component" value="Chromosome"/>
</dbReference>
<reference evidence="2" key="1">
    <citation type="submission" date="2022-01" db="EMBL/GenBank/DDBJ databases">
        <title>Nocardioidaceae gen. sp. A5X3R13.</title>
        <authorList>
            <person name="Lopez Marin M.A."/>
            <person name="Uhlik O."/>
        </authorList>
    </citation>
    <scope>NUCLEOTIDE SEQUENCE</scope>
    <source>
        <strain evidence="2">A5X3R13</strain>
    </source>
</reference>
<dbReference type="InterPro" id="IPR029068">
    <property type="entry name" value="Glyas_Bleomycin-R_OHBP_Dase"/>
</dbReference>
<feature type="domain" description="VOC" evidence="1">
    <location>
        <begin position="3"/>
        <end position="125"/>
    </location>
</feature>
<keyword evidence="3" id="KW-1185">Reference proteome</keyword>
<name>A0AA46TJ25_9ACTN</name>
<dbReference type="SUPFAM" id="SSF54593">
    <property type="entry name" value="Glyoxalase/Bleomycin resistance protein/Dihydroxybiphenyl dioxygenase"/>
    <property type="match status" value="1"/>
</dbReference>
<dbReference type="EMBL" id="CP094970">
    <property type="protein sequence ID" value="UYM06226.1"/>
    <property type="molecule type" value="Genomic_DNA"/>
</dbReference>
<dbReference type="InterPro" id="IPR037523">
    <property type="entry name" value="VOC_core"/>
</dbReference>
<organism evidence="2 3">
    <name type="scientific">Solicola gregarius</name>
    <dbReference type="NCBI Taxonomy" id="2908642"/>
    <lineage>
        <taxon>Bacteria</taxon>
        <taxon>Bacillati</taxon>
        <taxon>Actinomycetota</taxon>
        <taxon>Actinomycetes</taxon>
        <taxon>Propionibacteriales</taxon>
        <taxon>Nocardioidaceae</taxon>
        <taxon>Solicola</taxon>
    </lineage>
</organism>
<dbReference type="PROSITE" id="PS51819">
    <property type="entry name" value="VOC"/>
    <property type="match status" value="1"/>
</dbReference>
<protein>
    <submittedName>
        <fullName evidence="2">VOC family protein</fullName>
    </submittedName>
</protein>
<evidence type="ECO:0000313" key="3">
    <source>
        <dbReference type="Proteomes" id="UP001164390"/>
    </source>
</evidence>
<dbReference type="RefSeq" id="WP_271635094.1">
    <property type="nucleotide sequence ID" value="NZ_CP094970.1"/>
</dbReference>
<dbReference type="AlphaFoldDB" id="A0AA46TJ25"/>
<dbReference type="Gene3D" id="3.10.180.10">
    <property type="entry name" value="2,3-Dihydroxybiphenyl 1,2-Dioxygenase, domain 1"/>
    <property type="match status" value="1"/>
</dbReference>
<gene>
    <name evidence="2" type="ORF">L0C25_03875</name>
</gene>
<dbReference type="KEGG" id="sgrg:L0C25_03875"/>
<dbReference type="InterPro" id="IPR004360">
    <property type="entry name" value="Glyas_Fos-R_dOase_dom"/>
</dbReference>
<proteinExistence type="predicted"/>